<keyword evidence="1" id="KW-0813">Transport</keyword>
<dbReference type="InterPro" id="IPR003439">
    <property type="entry name" value="ABC_transporter-like_ATP-bd"/>
</dbReference>
<dbReference type="PANTHER" id="PTHR42794">
    <property type="entry name" value="HEMIN IMPORT ATP-BINDING PROTEIN HMUV"/>
    <property type="match status" value="1"/>
</dbReference>
<feature type="domain" description="ABC transporter" evidence="4">
    <location>
        <begin position="3"/>
        <end position="244"/>
    </location>
</feature>
<organism evidence="5 6">
    <name type="scientific">Cellulomonas aerilata</name>
    <dbReference type="NCBI Taxonomy" id="515326"/>
    <lineage>
        <taxon>Bacteria</taxon>
        <taxon>Bacillati</taxon>
        <taxon>Actinomycetota</taxon>
        <taxon>Actinomycetes</taxon>
        <taxon>Micrococcales</taxon>
        <taxon>Cellulomonadaceae</taxon>
        <taxon>Cellulomonas</taxon>
    </lineage>
</organism>
<dbReference type="GO" id="GO:0005524">
    <property type="term" value="F:ATP binding"/>
    <property type="evidence" value="ECO:0007669"/>
    <property type="project" value="UniProtKB-KW"/>
</dbReference>
<evidence type="ECO:0000259" key="4">
    <source>
        <dbReference type="PROSITE" id="PS50893"/>
    </source>
</evidence>
<proteinExistence type="predicted"/>
<name>A0A512DG43_9CELL</name>
<comment type="caution">
    <text evidence="5">The sequence shown here is derived from an EMBL/GenBank/DDBJ whole genome shotgun (WGS) entry which is preliminary data.</text>
</comment>
<evidence type="ECO:0000256" key="2">
    <source>
        <dbReference type="ARBA" id="ARBA00022741"/>
    </source>
</evidence>
<dbReference type="PANTHER" id="PTHR42794:SF2">
    <property type="entry name" value="ABC TRANSPORTER ATP-BINDING PROTEIN"/>
    <property type="match status" value="1"/>
</dbReference>
<dbReference type="PROSITE" id="PS50893">
    <property type="entry name" value="ABC_TRANSPORTER_2"/>
    <property type="match status" value="1"/>
</dbReference>
<dbReference type="Gene3D" id="3.40.50.300">
    <property type="entry name" value="P-loop containing nucleotide triphosphate hydrolases"/>
    <property type="match status" value="1"/>
</dbReference>
<keyword evidence="3" id="KW-0067">ATP-binding</keyword>
<dbReference type="EMBL" id="BJYY01000019">
    <property type="protein sequence ID" value="GEO35441.1"/>
    <property type="molecule type" value="Genomic_DNA"/>
</dbReference>
<dbReference type="SUPFAM" id="SSF52540">
    <property type="entry name" value="P-loop containing nucleoside triphosphate hydrolases"/>
    <property type="match status" value="1"/>
</dbReference>
<evidence type="ECO:0000256" key="1">
    <source>
        <dbReference type="ARBA" id="ARBA00022448"/>
    </source>
</evidence>
<keyword evidence="6" id="KW-1185">Reference proteome</keyword>
<dbReference type="OrthoDB" id="5296765at2"/>
<gene>
    <name evidence="5" type="ORF">CAE01nite_31660</name>
</gene>
<keyword evidence="2" id="KW-0547">Nucleotide-binding</keyword>
<dbReference type="CDD" id="cd03214">
    <property type="entry name" value="ABC_Iron-Siderophores_B12_Hemin"/>
    <property type="match status" value="1"/>
</dbReference>
<dbReference type="FunFam" id="3.40.50.300:FF:000134">
    <property type="entry name" value="Iron-enterobactin ABC transporter ATP-binding protein"/>
    <property type="match status" value="1"/>
</dbReference>
<dbReference type="SMART" id="SM00382">
    <property type="entry name" value="AAA"/>
    <property type="match status" value="1"/>
</dbReference>
<reference evidence="5 6" key="1">
    <citation type="submission" date="2019-07" db="EMBL/GenBank/DDBJ databases">
        <title>Whole genome shotgun sequence of Cellulomonas aerilata NBRC 106308.</title>
        <authorList>
            <person name="Hosoyama A."/>
            <person name="Uohara A."/>
            <person name="Ohji S."/>
            <person name="Ichikawa N."/>
        </authorList>
    </citation>
    <scope>NUCLEOTIDE SEQUENCE [LARGE SCALE GENOMIC DNA]</scope>
    <source>
        <strain evidence="5 6">NBRC 106308</strain>
    </source>
</reference>
<dbReference type="AlphaFoldDB" id="A0A512DG43"/>
<sequence>MSLEVRGGGVRIGDTVVLDGIDLTVPAGTVTGLLGPNGSGKSTLLRLVAGVGGALPGRVTTTGDVRWHGADLLAMRPRDRARRVALVEQDARTEVELSVRDAVLLGRIPHRSRWAADSDADRTAAQAALDAVGLTGLADRPLASLSGGERQRVHLARALAQRPELLLLDEPTNHLDIQAQLAALHLVRAATSGGTTALVALHDLNLAAAYCDHAVVLAGGAVVAAGPVADVLVPAVVDAVYGVSTTLLPQPGTDRPVLAFRAAAPPDLPAVGAWGG</sequence>
<evidence type="ECO:0000313" key="6">
    <source>
        <dbReference type="Proteomes" id="UP000321181"/>
    </source>
</evidence>
<evidence type="ECO:0000313" key="5">
    <source>
        <dbReference type="EMBL" id="GEO35441.1"/>
    </source>
</evidence>
<dbReference type="Proteomes" id="UP000321181">
    <property type="component" value="Unassembled WGS sequence"/>
</dbReference>
<accession>A0A512DG43</accession>
<dbReference type="InterPro" id="IPR003593">
    <property type="entry name" value="AAA+_ATPase"/>
</dbReference>
<evidence type="ECO:0000256" key="3">
    <source>
        <dbReference type="ARBA" id="ARBA00022840"/>
    </source>
</evidence>
<dbReference type="InterPro" id="IPR027417">
    <property type="entry name" value="P-loop_NTPase"/>
</dbReference>
<dbReference type="Pfam" id="PF00005">
    <property type="entry name" value="ABC_tran"/>
    <property type="match status" value="1"/>
</dbReference>
<dbReference type="GO" id="GO:0016887">
    <property type="term" value="F:ATP hydrolysis activity"/>
    <property type="evidence" value="ECO:0007669"/>
    <property type="project" value="InterPro"/>
</dbReference>
<protein>
    <submittedName>
        <fullName evidence="5">ABC transporter ATPase</fullName>
    </submittedName>
</protein>